<dbReference type="Gene3D" id="3.40.50.2000">
    <property type="entry name" value="Glycogen Phosphorylase B"/>
    <property type="match status" value="2"/>
</dbReference>
<accession>A0A1J4TF23</accession>
<keyword evidence="1" id="KW-0472">Membrane</keyword>
<dbReference type="AlphaFoldDB" id="A0A1J4TF23"/>
<dbReference type="Pfam" id="PF00534">
    <property type="entry name" value="Glycos_transf_1"/>
    <property type="match status" value="1"/>
</dbReference>
<evidence type="ECO:0000256" key="1">
    <source>
        <dbReference type="SAM" id="Phobius"/>
    </source>
</evidence>
<keyword evidence="1" id="KW-0812">Transmembrane</keyword>
<dbReference type="PANTHER" id="PTHR12526">
    <property type="entry name" value="GLYCOSYLTRANSFERASE"/>
    <property type="match status" value="1"/>
</dbReference>
<comment type="caution">
    <text evidence="3">The sequence shown here is derived from an EMBL/GenBank/DDBJ whole genome shotgun (WGS) entry which is preliminary data.</text>
</comment>
<evidence type="ECO:0000259" key="2">
    <source>
        <dbReference type="Pfam" id="PF00534"/>
    </source>
</evidence>
<name>A0A1J4TF23_9BACT</name>
<gene>
    <name evidence="3" type="ORF">AUJ27_00035</name>
</gene>
<dbReference type="EMBL" id="MNUU01000001">
    <property type="protein sequence ID" value="OIO08791.1"/>
    <property type="molecule type" value="Genomic_DNA"/>
</dbReference>
<dbReference type="GO" id="GO:0016757">
    <property type="term" value="F:glycosyltransferase activity"/>
    <property type="evidence" value="ECO:0007669"/>
    <property type="project" value="InterPro"/>
</dbReference>
<dbReference type="InterPro" id="IPR001296">
    <property type="entry name" value="Glyco_trans_1"/>
</dbReference>
<dbReference type="Proteomes" id="UP000183192">
    <property type="component" value="Unassembled WGS sequence"/>
</dbReference>
<sequence length="353" mass="40614">MKLFYIANARIPTEKAHGIQIMKMCEAFVKCGLEVELIIPKRRNPIKEDVFKYYGIETRFAIKTIFSLDLLGIKHIERLALYIQALTFAFSVLFYSLLNYKKFRRSILYFRDEFSPWLLSVFYKNTFLEIHAFGNRFNYYKQLFSKISGFVLITQKAELEFLKLGVAKEKILTAPDGVDLEKFNLNLSKEQARERLNLPLGKKLIIYSGHLYNWKGVGDLAESSKYLPEDYLIIFVGGVRNDAREFSAIHKDNKKIIIEGQKHYHQIPIYLKAADVLVLSNKTGSDLSMKYTSPLKMFEYMASKRPIIATDLPSIREVLSESNAVIVKPDNPEDLARGIKKVLVGDKLSAEIA</sequence>
<feature type="transmembrane region" description="Helical" evidence="1">
    <location>
        <begin position="79"/>
        <end position="98"/>
    </location>
</feature>
<dbReference type="SUPFAM" id="SSF53756">
    <property type="entry name" value="UDP-Glycosyltransferase/glycogen phosphorylase"/>
    <property type="match status" value="1"/>
</dbReference>
<feature type="non-terminal residue" evidence="3">
    <location>
        <position position="353"/>
    </location>
</feature>
<evidence type="ECO:0000313" key="4">
    <source>
        <dbReference type="Proteomes" id="UP000183192"/>
    </source>
</evidence>
<reference evidence="3 4" key="1">
    <citation type="journal article" date="2016" name="Environ. Microbiol.">
        <title>Genomic resolution of a cold subsurface aquifer community provides metabolic insights for novel microbes adapted to high CO concentrations.</title>
        <authorList>
            <person name="Probst A.J."/>
            <person name="Castelle C.J."/>
            <person name="Singh A."/>
            <person name="Brown C.T."/>
            <person name="Anantharaman K."/>
            <person name="Sharon I."/>
            <person name="Hug L.A."/>
            <person name="Burstein D."/>
            <person name="Emerson J.B."/>
            <person name="Thomas B.C."/>
            <person name="Banfield J.F."/>
        </authorList>
    </citation>
    <scope>NUCLEOTIDE SEQUENCE [LARGE SCALE GENOMIC DNA]</scope>
    <source>
        <strain evidence="3">CG1_02_37_44</strain>
    </source>
</reference>
<organism evidence="3 4">
    <name type="scientific">Candidatus Falkowbacteria bacterium CG1_02_37_44</name>
    <dbReference type="NCBI Taxonomy" id="1805146"/>
    <lineage>
        <taxon>Bacteria</taxon>
        <taxon>Candidatus Falkowiibacteriota</taxon>
    </lineage>
</organism>
<keyword evidence="1" id="KW-1133">Transmembrane helix</keyword>
<feature type="domain" description="Glycosyl transferase family 1" evidence="2">
    <location>
        <begin position="189"/>
        <end position="350"/>
    </location>
</feature>
<evidence type="ECO:0000313" key="3">
    <source>
        <dbReference type="EMBL" id="OIO08791.1"/>
    </source>
</evidence>
<dbReference type="STRING" id="1805146.AUJ27_00035"/>
<proteinExistence type="predicted"/>
<protein>
    <recommendedName>
        <fullName evidence="2">Glycosyl transferase family 1 domain-containing protein</fullName>
    </recommendedName>
</protein>